<dbReference type="InterPro" id="IPR028098">
    <property type="entry name" value="Glyco_trans_4-like_N"/>
</dbReference>
<comment type="caution">
    <text evidence="3">The sequence shown here is derived from an EMBL/GenBank/DDBJ whole genome shotgun (WGS) entry which is preliminary data.</text>
</comment>
<dbReference type="AlphaFoldDB" id="A0A3S0YET5"/>
<keyword evidence="4" id="KW-1185">Reference proteome</keyword>
<dbReference type="EMBL" id="RZHD01000003">
    <property type="protein sequence ID" value="RUR48957.1"/>
    <property type="molecule type" value="Genomic_DNA"/>
</dbReference>
<dbReference type="RefSeq" id="WP_126951331.1">
    <property type="nucleotide sequence ID" value="NZ_RZHD01000003.1"/>
</dbReference>
<dbReference type="Gene3D" id="3.40.50.2000">
    <property type="entry name" value="Glycogen Phosphorylase B"/>
    <property type="match status" value="2"/>
</dbReference>
<dbReference type="OrthoDB" id="9802525at2"/>
<dbReference type="Pfam" id="PF00534">
    <property type="entry name" value="Glycos_transf_1"/>
    <property type="match status" value="1"/>
</dbReference>
<evidence type="ECO:0000313" key="4">
    <source>
        <dbReference type="Proteomes" id="UP000286912"/>
    </source>
</evidence>
<dbReference type="Proteomes" id="UP000286912">
    <property type="component" value="Unassembled WGS sequence"/>
</dbReference>
<evidence type="ECO:0000259" key="1">
    <source>
        <dbReference type="Pfam" id="PF00534"/>
    </source>
</evidence>
<dbReference type="Pfam" id="PF13439">
    <property type="entry name" value="Glyco_transf_4"/>
    <property type="match status" value="1"/>
</dbReference>
<organism evidence="3 4">
    <name type="scientific">Vreelandella populi</name>
    <dbReference type="NCBI Taxonomy" id="2498858"/>
    <lineage>
        <taxon>Bacteria</taxon>
        <taxon>Pseudomonadati</taxon>
        <taxon>Pseudomonadota</taxon>
        <taxon>Gammaproteobacteria</taxon>
        <taxon>Oceanospirillales</taxon>
        <taxon>Halomonadaceae</taxon>
        <taxon>Vreelandella</taxon>
    </lineage>
</organism>
<dbReference type="InterPro" id="IPR050194">
    <property type="entry name" value="Glycosyltransferase_grp1"/>
</dbReference>
<gene>
    <name evidence="3" type="ORF">ELY37_03680</name>
</gene>
<dbReference type="CDD" id="cd03814">
    <property type="entry name" value="GT4-like"/>
    <property type="match status" value="1"/>
</dbReference>
<evidence type="ECO:0000259" key="2">
    <source>
        <dbReference type="Pfam" id="PF13439"/>
    </source>
</evidence>
<protein>
    <submittedName>
        <fullName evidence="3">Glycosyltransferase family 1 protein</fullName>
    </submittedName>
</protein>
<dbReference type="SUPFAM" id="SSF53756">
    <property type="entry name" value="UDP-Glycosyltransferase/glycogen phosphorylase"/>
    <property type="match status" value="1"/>
</dbReference>
<proteinExistence type="predicted"/>
<evidence type="ECO:0000313" key="3">
    <source>
        <dbReference type="EMBL" id="RUR48957.1"/>
    </source>
</evidence>
<name>A0A3S0YET5_9GAMM</name>
<dbReference type="PANTHER" id="PTHR45947">
    <property type="entry name" value="SULFOQUINOVOSYL TRANSFERASE SQD2"/>
    <property type="match status" value="1"/>
</dbReference>
<dbReference type="PANTHER" id="PTHR45947:SF3">
    <property type="entry name" value="SULFOQUINOVOSYL TRANSFERASE SQD2"/>
    <property type="match status" value="1"/>
</dbReference>
<keyword evidence="3" id="KW-0808">Transferase</keyword>
<dbReference type="GO" id="GO:0016757">
    <property type="term" value="F:glycosyltransferase activity"/>
    <property type="evidence" value="ECO:0007669"/>
    <property type="project" value="InterPro"/>
</dbReference>
<feature type="domain" description="Glycosyltransferase subfamily 4-like N-terminal" evidence="2">
    <location>
        <begin position="15"/>
        <end position="177"/>
    </location>
</feature>
<sequence>MHIADVTMFHAPSSGGVRTYLQAKHRVMSRYPDFRASLLVPGAERDSLGDLHTLPAPRLPLGQGYRFPVRRTPWHQALVDLKPDLIEAGDPYVTAWAALSAGQQLGVPVVGFYHSDLPRLMGDRFGKRVCKRLERYVVDLYSRFDSVLAPSQALANQLMEWGVANVRVQPLGVDIERFHPSAHDPRMRSSLDIDPDKRLLIFVGRYSREKNIDVLLATMRQLGDDYHLLLIGPGMPRQVPANVTVIDRCCNAHEVARALSSSDAFLHAGTRETFGLVAQEAMACGIPVIAANTGALAENVPLGGGILCEPLDPGAMADACRALFRRDIVASGHYARRHVERNFNWDKVVRDLMDHYQTLHQPETLTHHAKIG</sequence>
<accession>A0A3S0YET5</accession>
<reference evidence="3 4" key="1">
    <citation type="submission" date="2018-12" db="EMBL/GenBank/DDBJ databases">
        <title>three novel Halomonas strain isolated from plants.</title>
        <authorList>
            <person name="Sun C."/>
        </authorList>
    </citation>
    <scope>NUCLEOTIDE SEQUENCE [LARGE SCALE GENOMIC DNA]</scope>
    <source>
        <strain evidence="3 4">RC</strain>
    </source>
</reference>
<dbReference type="InterPro" id="IPR001296">
    <property type="entry name" value="Glyco_trans_1"/>
</dbReference>
<feature type="domain" description="Glycosyl transferase family 1" evidence="1">
    <location>
        <begin position="187"/>
        <end position="325"/>
    </location>
</feature>